<organism evidence="7 8">
    <name type="scientific">Aquamicrobium soli</name>
    <dbReference type="NCBI Taxonomy" id="1811518"/>
    <lineage>
        <taxon>Bacteria</taxon>
        <taxon>Pseudomonadati</taxon>
        <taxon>Pseudomonadota</taxon>
        <taxon>Alphaproteobacteria</taxon>
        <taxon>Hyphomicrobiales</taxon>
        <taxon>Phyllobacteriaceae</taxon>
        <taxon>Aquamicrobium</taxon>
    </lineage>
</organism>
<feature type="transmembrane region" description="Helical" evidence="6">
    <location>
        <begin position="105"/>
        <end position="126"/>
    </location>
</feature>
<gene>
    <name evidence="7" type="ORF">ACFOHJ_01740</name>
</gene>
<feature type="transmembrane region" description="Helical" evidence="6">
    <location>
        <begin position="302"/>
        <end position="320"/>
    </location>
</feature>
<evidence type="ECO:0000256" key="4">
    <source>
        <dbReference type="ARBA" id="ARBA00022989"/>
    </source>
</evidence>
<evidence type="ECO:0000256" key="2">
    <source>
        <dbReference type="ARBA" id="ARBA00022475"/>
    </source>
</evidence>
<evidence type="ECO:0000256" key="1">
    <source>
        <dbReference type="ARBA" id="ARBA00004651"/>
    </source>
</evidence>
<feature type="transmembrane region" description="Helical" evidence="6">
    <location>
        <begin position="80"/>
        <end position="98"/>
    </location>
</feature>
<feature type="transmembrane region" description="Helical" evidence="6">
    <location>
        <begin position="223"/>
        <end position="242"/>
    </location>
</feature>
<dbReference type="Proteomes" id="UP001595583">
    <property type="component" value="Unassembled WGS sequence"/>
</dbReference>
<comment type="caution">
    <text evidence="7">The sequence shown here is derived from an EMBL/GenBank/DDBJ whole genome shotgun (WGS) entry which is preliminary data.</text>
</comment>
<protein>
    <submittedName>
        <fullName evidence="7">ABC transporter permease</fullName>
    </submittedName>
</protein>
<evidence type="ECO:0000256" key="5">
    <source>
        <dbReference type="ARBA" id="ARBA00023136"/>
    </source>
</evidence>
<feature type="transmembrane region" description="Helical" evidence="6">
    <location>
        <begin position="169"/>
        <end position="192"/>
    </location>
</feature>
<dbReference type="PANTHER" id="PTHR32196:SF72">
    <property type="entry name" value="RIBOSE IMPORT PERMEASE PROTEIN RBSC"/>
    <property type="match status" value="1"/>
</dbReference>
<dbReference type="Pfam" id="PF02653">
    <property type="entry name" value="BPD_transp_2"/>
    <property type="match status" value="1"/>
</dbReference>
<reference evidence="8" key="1">
    <citation type="journal article" date="2019" name="Int. J. Syst. Evol. Microbiol.">
        <title>The Global Catalogue of Microorganisms (GCM) 10K type strain sequencing project: providing services to taxonomists for standard genome sequencing and annotation.</title>
        <authorList>
            <consortium name="The Broad Institute Genomics Platform"/>
            <consortium name="The Broad Institute Genome Sequencing Center for Infectious Disease"/>
            <person name="Wu L."/>
            <person name="Ma J."/>
        </authorList>
    </citation>
    <scope>NUCLEOTIDE SEQUENCE [LARGE SCALE GENOMIC DNA]</scope>
    <source>
        <strain evidence="8">KCTC 52165</strain>
    </source>
</reference>
<dbReference type="CDD" id="cd06579">
    <property type="entry name" value="TM_PBP1_transp_AraH_like"/>
    <property type="match status" value="1"/>
</dbReference>
<feature type="transmembrane region" description="Helical" evidence="6">
    <location>
        <begin position="248"/>
        <end position="267"/>
    </location>
</feature>
<comment type="subcellular location">
    <subcellularLocation>
        <location evidence="1">Cell membrane</location>
        <topology evidence="1">Multi-pass membrane protein</topology>
    </subcellularLocation>
</comment>
<sequence length="328" mass="33193">MTAISNETGRAPAFTPSRVIILAINFVMPLATLVLMAFFAANTTAFLSLDNFAALISQNAAVIIITVASAMLLMAGYVDLSVGSVMGLAGVVAGLVFLDAGTVPGLLAGIAVGLGWGLVNGILIGLFELSPIVVTLGGLAAARGIALALAPNAVYGFPEAVVALGSGKFLGLGYIAWIALAVAAAAVLAMSITPFGKHILSIGVNPRAAFLVGIRVKKTILTLYALTGLSVGAGAVLIAARLDSAPSGTLGVGMELTALTAVLLGGVPFTGGRGSMWRVLLGVWFLMILRNGLALMNVGTEFTNIISGAVLVVAAGLEVLQLRLRKLA</sequence>
<dbReference type="InterPro" id="IPR001851">
    <property type="entry name" value="ABC_transp_permease"/>
</dbReference>
<keyword evidence="3 6" id="KW-0812">Transmembrane</keyword>
<evidence type="ECO:0000256" key="3">
    <source>
        <dbReference type="ARBA" id="ARBA00022692"/>
    </source>
</evidence>
<proteinExistence type="predicted"/>
<feature type="transmembrane region" description="Helical" evidence="6">
    <location>
        <begin position="132"/>
        <end position="157"/>
    </location>
</feature>
<evidence type="ECO:0000313" key="8">
    <source>
        <dbReference type="Proteomes" id="UP001595583"/>
    </source>
</evidence>
<evidence type="ECO:0000256" key="6">
    <source>
        <dbReference type="SAM" id="Phobius"/>
    </source>
</evidence>
<feature type="transmembrane region" description="Helical" evidence="6">
    <location>
        <begin position="279"/>
        <end position="296"/>
    </location>
</feature>
<keyword evidence="5 6" id="KW-0472">Membrane</keyword>
<dbReference type="RefSeq" id="WP_378217842.1">
    <property type="nucleotide sequence ID" value="NZ_JBHRTK010000001.1"/>
</dbReference>
<feature type="transmembrane region" description="Helical" evidence="6">
    <location>
        <begin position="20"/>
        <end position="40"/>
    </location>
</feature>
<feature type="transmembrane region" description="Helical" evidence="6">
    <location>
        <begin position="52"/>
        <end position="74"/>
    </location>
</feature>
<accession>A0ABV7K973</accession>
<name>A0ABV7K973_9HYPH</name>
<keyword evidence="2" id="KW-1003">Cell membrane</keyword>
<dbReference type="PANTHER" id="PTHR32196">
    <property type="entry name" value="ABC TRANSPORTER PERMEASE PROTEIN YPHD-RELATED-RELATED"/>
    <property type="match status" value="1"/>
</dbReference>
<keyword evidence="4 6" id="KW-1133">Transmembrane helix</keyword>
<evidence type="ECO:0000313" key="7">
    <source>
        <dbReference type="EMBL" id="MFC3204921.1"/>
    </source>
</evidence>
<keyword evidence="8" id="KW-1185">Reference proteome</keyword>
<dbReference type="EMBL" id="JBHRTK010000001">
    <property type="protein sequence ID" value="MFC3204921.1"/>
    <property type="molecule type" value="Genomic_DNA"/>
</dbReference>